<dbReference type="GO" id="GO:0005829">
    <property type="term" value="C:cytosol"/>
    <property type="evidence" value="ECO:0007669"/>
    <property type="project" value="TreeGrafter"/>
</dbReference>
<dbReference type="GO" id="GO:0006203">
    <property type="term" value="P:dGTP catabolic process"/>
    <property type="evidence" value="ECO:0007669"/>
    <property type="project" value="TreeGrafter"/>
</dbReference>
<proteinExistence type="predicted"/>
<protein>
    <recommendedName>
        <fullName evidence="1">Nudix hydrolase domain-containing protein</fullName>
    </recommendedName>
</protein>
<evidence type="ECO:0000259" key="1">
    <source>
        <dbReference type="PROSITE" id="PS51462"/>
    </source>
</evidence>
<dbReference type="PANTHER" id="PTHR16099">
    <property type="entry name" value="8-OXO-DGTP DIPHOSPHATES NUDT15"/>
    <property type="match status" value="1"/>
</dbReference>
<dbReference type="PROSITE" id="PS51462">
    <property type="entry name" value="NUDIX"/>
    <property type="match status" value="1"/>
</dbReference>
<dbReference type="STRING" id="1817832.A3J48_03750"/>
<dbReference type="CDD" id="cd04678">
    <property type="entry name" value="NUDIX_MTH2_Nudt15"/>
    <property type="match status" value="1"/>
</dbReference>
<dbReference type="Proteomes" id="UP000176786">
    <property type="component" value="Unassembled WGS sequence"/>
</dbReference>
<dbReference type="AlphaFoldDB" id="A0A1F5P432"/>
<organism evidence="2 3">
    <name type="scientific">Candidatus Doudnabacteria bacterium RIFCSPHIGHO2_02_FULL_46_11</name>
    <dbReference type="NCBI Taxonomy" id="1817832"/>
    <lineage>
        <taxon>Bacteria</taxon>
        <taxon>Candidatus Doudnaibacteriota</taxon>
    </lineage>
</organism>
<dbReference type="Pfam" id="PF00293">
    <property type="entry name" value="NUDIX"/>
    <property type="match status" value="1"/>
</dbReference>
<name>A0A1F5P432_9BACT</name>
<dbReference type="FunFam" id="3.90.79.10:FF:000060">
    <property type="entry name" value="Nudix hydrolase 1"/>
    <property type="match status" value="1"/>
</dbReference>
<gene>
    <name evidence="2" type="ORF">A3J48_03750</name>
</gene>
<dbReference type="InterPro" id="IPR015797">
    <property type="entry name" value="NUDIX_hydrolase-like_dom_sf"/>
</dbReference>
<feature type="domain" description="Nudix hydrolase" evidence="1">
    <location>
        <begin position="6"/>
        <end position="134"/>
    </location>
</feature>
<dbReference type="EMBL" id="MFES01000038">
    <property type="protein sequence ID" value="OGE84666.1"/>
    <property type="molecule type" value="Genomic_DNA"/>
</dbReference>
<evidence type="ECO:0000313" key="2">
    <source>
        <dbReference type="EMBL" id="OGE84666.1"/>
    </source>
</evidence>
<comment type="caution">
    <text evidence="2">The sequence shown here is derived from an EMBL/GenBank/DDBJ whole genome shotgun (WGS) entry which is preliminary data.</text>
</comment>
<dbReference type="GO" id="GO:0035539">
    <property type="term" value="F:8-oxo-7,8-dihydrodeoxyguanosine triphosphate pyrophosphatase activity"/>
    <property type="evidence" value="ECO:0007669"/>
    <property type="project" value="TreeGrafter"/>
</dbReference>
<dbReference type="PANTHER" id="PTHR16099:SF5">
    <property type="entry name" value="NUCLEOTIDE TRIPHOSPHATE DIPHOSPHATASE NUDT15"/>
    <property type="match status" value="1"/>
</dbReference>
<dbReference type="Gene3D" id="3.90.79.10">
    <property type="entry name" value="Nucleoside Triphosphate Pyrophosphohydrolase"/>
    <property type="match status" value="1"/>
</dbReference>
<accession>A0A1F5P432</accession>
<dbReference type="InterPro" id="IPR000086">
    <property type="entry name" value="NUDIX_hydrolase_dom"/>
</dbReference>
<reference evidence="2 3" key="1">
    <citation type="journal article" date="2016" name="Nat. Commun.">
        <title>Thousands of microbial genomes shed light on interconnected biogeochemical processes in an aquifer system.</title>
        <authorList>
            <person name="Anantharaman K."/>
            <person name="Brown C.T."/>
            <person name="Hug L.A."/>
            <person name="Sharon I."/>
            <person name="Castelle C.J."/>
            <person name="Probst A.J."/>
            <person name="Thomas B.C."/>
            <person name="Singh A."/>
            <person name="Wilkins M.J."/>
            <person name="Karaoz U."/>
            <person name="Brodie E.L."/>
            <person name="Williams K.H."/>
            <person name="Hubbard S.S."/>
            <person name="Banfield J.F."/>
        </authorList>
    </citation>
    <scope>NUCLEOTIDE SEQUENCE [LARGE SCALE GENOMIC DNA]</scope>
</reference>
<evidence type="ECO:0000313" key="3">
    <source>
        <dbReference type="Proteomes" id="UP000176786"/>
    </source>
</evidence>
<dbReference type="SUPFAM" id="SSF55811">
    <property type="entry name" value="Nudix"/>
    <property type="match status" value="1"/>
</dbReference>
<sequence>MSDDNKPRIGVGVMVLKNTNKVLLHKRKSSHGSGEYANPGGHLEYMESFEEYARRECREEAGIEIKNIRFHYLLNMKEYTPKHYVHIQFIADWASGEPEILEPEKAEFWGWYDIDNLPEPIFKSTKYSLEAFRTGRNFFDA</sequence>